<protein>
    <submittedName>
        <fullName evidence="1">Uncharacterized protein</fullName>
    </submittedName>
</protein>
<dbReference type="AlphaFoldDB" id="A0A0C3C3S9"/>
<dbReference type="HOGENOM" id="CLU_2386411_0_0_1"/>
<sequence length="94" mass="10771">MASTQRFATIHNLSLKSITQSRTRAVRRGYSTTNPTRSVNFPLRIHHHHHHRLHFLYPIHRTNSGGNTRTRWVEVASPLDSTLSCSWSLSPSLS</sequence>
<name>A0A0C3C3S9_HEBCY</name>
<keyword evidence="2" id="KW-1185">Reference proteome</keyword>
<organism evidence="1 2">
    <name type="scientific">Hebeloma cylindrosporum</name>
    <dbReference type="NCBI Taxonomy" id="76867"/>
    <lineage>
        <taxon>Eukaryota</taxon>
        <taxon>Fungi</taxon>
        <taxon>Dikarya</taxon>
        <taxon>Basidiomycota</taxon>
        <taxon>Agaricomycotina</taxon>
        <taxon>Agaricomycetes</taxon>
        <taxon>Agaricomycetidae</taxon>
        <taxon>Agaricales</taxon>
        <taxon>Agaricineae</taxon>
        <taxon>Hymenogastraceae</taxon>
        <taxon>Hebeloma</taxon>
    </lineage>
</organism>
<dbReference type="EMBL" id="KN831792">
    <property type="protein sequence ID" value="KIM38236.1"/>
    <property type="molecule type" value="Genomic_DNA"/>
</dbReference>
<dbReference type="Proteomes" id="UP000053424">
    <property type="component" value="Unassembled WGS sequence"/>
</dbReference>
<reference evidence="2" key="2">
    <citation type="submission" date="2015-01" db="EMBL/GenBank/DDBJ databases">
        <title>Evolutionary Origins and Diversification of the Mycorrhizal Mutualists.</title>
        <authorList>
            <consortium name="DOE Joint Genome Institute"/>
            <consortium name="Mycorrhizal Genomics Consortium"/>
            <person name="Kohler A."/>
            <person name="Kuo A."/>
            <person name="Nagy L.G."/>
            <person name="Floudas D."/>
            <person name="Copeland A."/>
            <person name="Barry K.W."/>
            <person name="Cichocki N."/>
            <person name="Veneault-Fourrey C."/>
            <person name="LaButti K."/>
            <person name="Lindquist E.A."/>
            <person name="Lipzen A."/>
            <person name="Lundell T."/>
            <person name="Morin E."/>
            <person name="Murat C."/>
            <person name="Riley R."/>
            <person name="Ohm R."/>
            <person name="Sun H."/>
            <person name="Tunlid A."/>
            <person name="Henrissat B."/>
            <person name="Grigoriev I.V."/>
            <person name="Hibbett D.S."/>
            <person name="Martin F."/>
        </authorList>
    </citation>
    <scope>NUCLEOTIDE SEQUENCE [LARGE SCALE GENOMIC DNA]</scope>
    <source>
        <strain evidence="2">h7</strain>
    </source>
</reference>
<proteinExistence type="predicted"/>
<accession>A0A0C3C3S9</accession>
<evidence type="ECO:0000313" key="2">
    <source>
        <dbReference type="Proteomes" id="UP000053424"/>
    </source>
</evidence>
<evidence type="ECO:0000313" key="1">
    <source>
        <dbReference type="EMBL" id="KIM38236.1"/>
    </source>
</evidence>
<gene>
    <name evidence="1" type="ORF">M413DRAFT_248379</name>
</gene>
<reference evidence="1 2" key="1">
    <citation type="submission" date="2014-04" db="EMBL/GenBank/DDBJ databases">
        <authorList>
            <consortium name="DOE Joint Genome Institute"/>
            <person name="Kuo A."/>
            <person name="Gay G."/>
            <person name="Dore J."/>
            <person name="Kohler A."/>
            <person name="Nagy L.G."/>
            <person name="Floudas D."/>
            <person name="Copeland A."/>
            <person name="Barry K.W."/>
            <person name="Cichocki N."/>
            <person name="Veneault-Fourrey C."/>
            <person name="LaButti K."/>
            <person name="Lindquist E.A."/>
            <person name="Lipzen A."/>
            <person name="Lundell T."/>
            <person name="Morin E."/>
            <person name="Murat C."/>
            <person name="Sun H."/>
            <person name="Tunlid A."/>
            <person name="Henrissat B."/>
            <person name="Grigoriev I.V."/>
            <person name="Hibbett D.S."/>
            <person name="Martin F."/>
            <person name="Nordberg H.P."/>
            <person name="Cantor M.N."/>
            <person name="Hua S.X."/>
        </authorList>
    </citation>
    <scope>NUCLEOTIDE SEQUENCE [LARGE SCALE GENOMIC DNA]</scope>
    <source>
        <strain evidence="2">h7</strain>
    </source>
</reference>